<evidence type="ECO:0000256" key="1">
    <source>
        <dbReference type="SAM" id="MobiDB-lite"/>
    </source>
</evidence>
<evidence type="ECO:0000313" key="3">
    <source>
        <dbReference type="EMBL" id="KAJ6838963.1"/>
    </source>
</evidence>
<dbReference type="GO" id="GO:0008233">
    <property type="term" value="F:peptidase activity"/>
    <property type="evidence" value="ECO:0007669"/>
    <property type="project" value="UniProtKB-KW"/>
</dbReference>
<keyword evidence="5" id="KW-1185">Reference proteome</keyword>
<reference evidence="4" key="2">
    <citation type="submission" date="2023-04" db="EMBL/GenBank/DDBJ databases">
        <authorList>
            <person name="Bruccoleri R.E."/>
            <person name="Oakeley E.J."/>
            <person name="Faust A.-M."/>
            <person name="Dessus-Babus S."/>
            <person name="Altorfer M."/>
            <person name="Burckhardt D."/>
            <person name="Oertli M."/>
            <person name="Naumann U."/>
            <person name="Petersen F."/>
            <person name="Wong J."/>
        </authorList>
    </citation>
    <scope>NUCLEOTIDE SEQUENCE</scope>
    <source>
        <strain evidence="4">GSM-AAB239-AS_SAM_17_03QT</strain>
        <tissue evidence="4">Leaf</tissue>
    </source>
</reference>
<feature type="compositionally biased region" description="Polar residues" evidence="1">
    <location>
        <begin position="167"/>
        <end position="179"/>
    </location>
</feature>
<proteinExistence type="predicted"/>
<keyword evidence="4" id="KW-0378">Hydrolase</keyword>
<evidence type="ECO:0000256" key="2">
    <source>
        <dbReference type="SAM" id="Phobius"/>
    </source>
</evidence>
<dbReference type="EMBL" id="JANAVB010006597">
    <property type="protein sequence ID" value="KAJ6844726.1"/>
    <property type="molecule type" value="Genomic_DNA"/>
</dbReference>
<keyword evidence="2" id="KW-0812">Transmembrane</keyword>
<gene>
    <name evidence="4" type="ORF">M6B38_290545</name>
    <name evidence="3" type="ORF">M6B38_317795</name>
</gene>
<protein>
    <submittedName>
        <fullName evidence="4">Ubiquitin-like-specific protease 2B</fullName>
    </submittedName>
</protein>
<accession>A0AAX6HUI6</accession>
<name>A0AAX6HUI6_IRIPA</name>
<feature type="transmembrane region" description="Helical" evidence="2">
    <location>
        <begin position="224"/>
        <end position="242"/>
    </location>
</feature>
<comment type="caution">
    <text evidence="4">The sequence shown here is derived from an EMBL/GenBank/DDBJ whole genome shotgun (WGS) entry which is preliminary data.</text>
</comment>
<reference evidence="4" key="1">
    <citation type="journal article" date="2023" name="GigaByte">
        <title>Genome assembly of the bearded iris, Iris pallida Lam.</title>
        <authorList>
            <person name="Bruccoleri R.E."/>
            <person name="Oakeley E.J."/>
            <person name="Faust A.M.E."/>
            <person name="Altorfer M."/>
            <person name="Dessus-Babus S."/>
            <person name="Burckhardt D."/>
            <person name="Oertli M."/>
            <person name="Naumann U."/>
            <person name="Petersen F."/>
            <person name="Wong J."/>
        </authorList>
    </citation>
    <scope>NUCLEOTIDE SEQUENCE</scope>
    <source>
        <strain evidence="4">GSM-AAB239-AS_SAM_17_03QT</strain>
    </source>
</reference>
<dbReference type="GO" id="GO:0006508">
    <property type="term" value="P:proteolysis"/>
    <property type="evidence" value="ECO:0007669"/>
    <property type="project" value="UniProtKB-KW"/>
</dbReference>
<keyword evidence="2" id="KW-1133">Transmembrane helix</keyword>
<evidence type="ECO:0000313" key="4">
    <source>
        <dbReference type="EMBL" id="KAJ6844726.1"/>
    </source>
</evidence>
<dbReference type="EMBL" id="JANAVB010010284">
    <property type="protein sequence ID" value="KAJ6838963.1"/>
    <property type="molecule type" value="Genomic_DNA"/>
</dbReference>
<feature type="region of interest" description="Disordered" evidence="1">
    <location>
        <begin position="149"/>
        <end position="188"/>
    </location>
</feature>
<organism evidence="4 5">
    <name type="scientific">Iris pallida</name>
    <name type="common">Sweet iris</name>
    <dbReference type="NCBI Taxonomy" id="29817"/>
    <lineage>
        <taxon>Eukaryota</taxon>
        <taxon>Viridiplantae</taxon>
        <taxon>Streptophyta</taxon>
        <taxon>Embryophyta</taxon>
        <taxon>Tracheophyta</taxon>
        <taxon>Spermatophyta</taxon>
        <taxon>Magnoliopsida</taxon>
        <taxon>Liliopsida</taxon>
        <taxon>Asparagales</taxon>
        <taxon>Iridaceae</taxon>
        <taxon>Iridoideae</taxon>
        <taxon>Irideae</taxon>
        <taxon>Iris</taxon>
    </lineage>
</organism>
<sequence length="271" mass="30287">MRASSQKDLSVYDLGADDLSVEASASEYAKRCSSSSLDSKEDERIIKYQFLQAFTSGHRQADLTDISCIDLCEDDTSKESFAIASPDRNVSSEEKSELDEIMASSTSYDEKGNLYLGEFDHATPMRVDPPVEAASGLLVPTVGTEHVAELQSDGSPVDEVSDDEESYTSVNQSPSTSASDLAEDEDHQECPASDNCCSTYEEEVLPFGDSCFGTKCRELRERTIIFLVFLIFTFILVFVLYLEHPSSFPFEGPQLMYFKFDIYKFYIITFM</sequence>
<dbReference type="AlphaFoldDB" id="A0AAX6HUI6"/>
<keyword evidence="2" id="KW-0472">Membrane</keyword>
<evidence type="ECO:0000313" key="5">
    <source>
        <dbReference type="Proteomes" id="UP001140949"/>
    </source>
</evidence>
<keyword evidence="4" id="KW-0645">Protease</keyword>
<dbReference type="Proteomes" id="UP001140949">
    <property type="component" value="Unassembled WGS sequence"/>
</dbReference>